<protein>
    <recommendedName>
        <fullName evidence="4">Flagellar motor switch protein FliG</fullName>
    </recommendedName>
</protein>
<evidence type="ECO:0000256" key="9">
    <source>
        <dbReference type="ARBA" id="ARBA00023143"/>
    </source>
</evidence>
<dbReference type="InterPro" id="IPR028263">
    <property type="entry name" value="FliG_N"/>
</dbReference>
<dbReference type="Proteomes" id="UP000233742">
    <property type="component" value="Chromosome"/>
</dbReference>
<evidence type="ECO:0000256" key="5">
    <source>
        <dbReference type="ARBA" id="ARBA00022475"/>
    </source>
</evidence>
<dbReference type="GO" id="GO:0071973">
    <property type="term" value="P:bacterial-type flagellum-dependent cell motility"/>
    <property type="evidence" value="ECO:0007669"/>
    <property type="project" value="InterPro"/>
</dbReference>
<dbReference type="PANTHER" id="PTHR30534:SF0">
    <property type="entry name" value="FLAGELLAR MOTOR SWITCH PROTEIN FLIG"/>
    <property type="match status" value="1"/>
</dbReference>
<evidence type="ECO:0000313" key="14">
    <source>
        <dbReference type="EMBL" id="AUH33998.1"/>
    </source>
</evidence>
<dbReference type="GO" id="GO:0009425">
    <property type="term" value="C:bacterial-type flagellum basal body"/>
    <property type="evidence" value="ECO:0007669"/>
    <property type="project" value="UniProtKB-SubCell"/>
</dbReference>
<name>A0A2K9EGA4_9RHOB</name>
<dbReference type="PANTHER" id="PTHR30534">
    <property type="entry name" value="FLAGELLAR MOTOR SWITCH PROTEIN FLIG"/>
    <property type="match status" value="1"/>
</dbReference>
<evidence type="ECO:0000256" key="10">
    <source>
        <dbReference type="ARBA" id="ARBA00025598"/>
    </source>
</evidence>
<comment type="function">
    <text evidence="10">FliG is one of three proteins (FliG, FliN, FliM) that forms the rotor-mounted switch complex (C ring), located at the base of the basal body. This complex interacts with the CheY and CheZ chemotaxis proteins, in addition to contacting components of the motor that determine the direction of flagellar rotation.</text>
</comment>
<feature type="domain" description="Flagellar motor switch protein FliG C-terminal" evidence="11">
    <location>
        <begin position="221"/>
        <end position="330"/>
    </location>
</feature>
<keyword evidence="7" id="KW-0283">Flagellar rotation</keyword>
<dbReference type="InterPro" id="IPR023087">
    <property type="entry name" value="Flg_Motor_Flig_C"/>
</dbReference>
<dbReference type="InterPro" id="IPR000090">
    <property type="entry name" value="Flg_Motor_Flig"/>
</dbReference>
<comment type="subcellular location">
    <subcellularLocation>
        <location evidence="1">Bacterial flagellum basal body</location>
    </subcellularLocation>
    <subcellularLocation>
        <location evidence="2">Cell membrane</location>
        <topology evidence="2">Peripheral membrane protein</topology>
        <orientation evidence="2">Cytoplasmic side</orientation>
    </subcellularLocation>
</comment>
<dbReference type="GO" id="GO:0005886">
    <property type="term" value="C:plasma membrane"/>
    <property type="evidence" value="ECO:0007669"/>
    <property type="project" value="UniProtKB-SubCell"/>
</dbReference>
<evidence type="ECO:0000256" key="4">
    <source>
        <dbReference type="ARBA" id="ARBA00021870"/>
    </source>
</evidence>
<keyword evidence="14" id="KW-0282">Flagellum</keyword>
<dbReference type="GO" id="GO:0003774">
    <property type="term" value="F:cytoskeletal motor activity"/>
    <property type="evidence" value="ECO:0007669"/>
    <property type="project" value="InterPro"/>
</dbReference>
<dbReference type="InterPro" id="IPR032779">
    <property type="entry name" value="FliG_M"/>
</dbReference>
<accession>A0A2K9EGA4</accession>
<comment type="similarity">
    <text evidence="3">Belongs to the FliG family.</text>
</comment>
<dbReference type="Pfam" id="PF14841">
    <property type="entry name" value="FliG_M"/>
    <property type="match status" value="1"/>
</dbReference>
<dbReference type="PRINTS" id="PR00954">
    <property type="entry name" value="FLGMOTORFLIG"/>
</dbReference>
<keyword evidence="9" id="KW-0975">Bacterial flagellum</keyword>
<dbReference type="AlphaFoldDB" id="A0A2K9EGA4"/>
<keyword evidence="15" id="KW-1185">Reference proteome</keyword>
<keyword evidence="14" id="KW-0966">Cell projection</keyword>
<keyword evidence="14" id="KW-0969">Cilium</keyword>
<dbReference type="InterPro" id="IPR011002">
    <property type="entry name" value="FliG_a-hlx"/>
</dbReference>
<dbReference type="SUPFAM" id="SSF48029">
    <property type="entry name" value="FliG"/>
    <property type="match status" value="2"/>
</dbReference>
<keyword evidence="5" id="KW-1003">Cell membrane</keyword>
<dbReference type="Pfam" id="PF01706">
    <property type="entry name" value="FliG_C"/>
    <property type="match status" value="1"/>
</dbReference>
<evidence type="ECO:0000256" key="1">
    <source>
        <dbReference type="ARBA" id="ARBA00004117"/>
    </source>
</evidence>
<evidence type="ECO:0000259" key="11">
    <source>
        <dbReference type="Pfam" id="PF01706"/>
    </source>
</evidence>
<dbReference type="GO" id="GO:0006935">
    <property type="term" value="P:chemotaxis"/>
    <property type="evidence" value="ECO:0007669"/>
    <property type="project" value="UniProtKB-KW"/>
</dbReference>
<organism evidence="14 15">
    <name type="scientific">Paracoccus tegillarcae</name>
    <dbReference type="NCBI Taxonomy" id="1529068"/>
    <lineage>
        <taxon>Bacteria</taxon>
        <taxon>Pseudomonadati</taxon>
        <taxon>Pseudomonadota</taxon>
        <taxon>Alphaproteobacteria</taxon>
        <taxon>Rhodobacterales</taxon>
        <taxon>Paracoccaceae</taxon>
        <taxon>Paracoccus</taxon>
    </lineage>
</organism>
<sequence>MRMISLTALTSRQKAAVIVKLLLDGQEELPLSALDGDAQELLTQEMAAMQLIDRTTRDAVITEFCDSLERIGVTFPGDLDATLDILGQQLSDDTTDRLRRVAALSGRGDPWDRIGALAAEKLVALANSEAVEVAALMLSKLPVSKASEVFGKLPRDRARSIALAMSLTGDITRQTLHRIGLVLLQAADALPRPAIETPAVERVGAILNFATAELRDAVLEGLDQQDALFAGGVRKAIFTFRHIPARIEPRDIPRIVRDVDSDLLVRALAGATDLYGEAVEFILTNLPQRMSDNLRGEIESIGKVRPRDAEDAMSEVVTTIRLLVDTGELSFVVIEDEEEQIA</sequence>
<evidence type="ECO:0000256" key="2">
    <source>
        <dbReference type="ARBA" id="ARBA00004413"/>
    </source>
</evidence>
<keyword evidence="8" id="KW-0472">Membrane</keyword>
<dbReference type="EMBL" id="CP025408">
    <property type="protein sequence ID" value="AUH33998.1"/>
    <property type="molecule type" value="Genomic_DNA"/>
</dbReference>
<evidence type="ECO:0000256" key="3">
    <source>
        <dbReference type="ARBA" id="ARBA00010299"/>
    </source>
</evidence>
<dbReference type="Pfam" id="PF14842">
    <property type="entry name" value="FliG_N"/>
    <property type="match status" value="1"/>
</dbReference>
<proteinExistence type="inferred from homology"/>
<feature type="domain" description="Flagellar motor switch protein FliG middle" evidence="12">
    <location>
        <begin position="120"/>
        <end position="190"/>
    </location>
</feature>
<evidence type="ECO:0000256" key="7">
    <source>
        <dbReference type="ARBA" id="ARBA00022779"/>
    </source>
</evidence>
<dbReference type="OrthoDB" id="7616820at2"/>
<keyword evidence="6" id="KW-0145">Chemotaxis</keyword>
<evidence type="ECO:0000313" key="15">
    <source>
        <dbReference type="Proteomes" id="UP000233742"/>
    </source>
</evidence>
<gene>
    <name evidence="14" type="ORF">CUV01_11875</name>
</gene>
<evidence type="ECO:0000256" key="6">
    <source>
        <dbReference type="ARBA" id="ARBA00022500"/>
    </source>
</evidence>
<feature type="domain" description="Flagellar motor switch protein FliG N-terminal" evidence="13">
    <location>
        <begin position="9"/>
        <end position="111"/>
    </location>
</feature>
<dbReference type="KEGG" id="paro:CUV01_11875"/>
<evidence type="ECO:0000259" key="13">
    <source>
        <dbReference type="Pfam" id="PF14842"/>
    </source>
</evidence>
<evidence type="ECO:0000259" key="12">
    <source>
        <dbReference type="Pfam" id="PF14841"/>
    </source>
</evidence>
<dbReference type="Gene3D" id="1.10.220.30">
    <property type="match status" value="3"/>
</dbReference>
<reference evidence="14 15" key="1">
    <citation type="submission" date="2017-12" db="EMBL/GenBank/DDBJ databases">
        <authorList>
            <person name="Hurst M.R.H."/>
        </authorList>
    </citation>
    <scope>NUCLEOTIDE SEQUENCE [LARGE SCALE GENOMIC DNA]</scope>
    <source>
        <strain evidence="14 15">BM15</strain>
    </source>
</reference>
<evidence type="ECO:0000256" key="8">
    <source>
        <dbReference type="ARBA" id="ARBA00023136"/>
    </source>
</evidence>